<dbReference type="GO" id="GO:0003676">
    <property type="term" value="F:nucleic acid binding"/>
    <property type="evidence" value="ECO:0007669"/>
    <property type="project" value="InterPro"/>
</dbReference>
<name>A0A1W1BUT6_9ZZZZ</name>
<dbReference type="InterPro" id="IPR001584">
    <property type="entry name" value="Integrase_cat-core"/>
</dbReference>
<dbReference type="EMBL" id="FPHB01000038">
    <property type="protein sequence ID" value="SFV57299.1"/>
    <property type="molecule type" value="Genomic_DNA"/>
</dbReference>
<feature type="domain" description="Integrase catalytic" evidence="1">
    <location>
        <begin position="1"/>
        <end position="140"/>
    </location>
</feature>
<proteinExistence type="predicted"/>
<dbReference type="InterPro" id="IPR012337">
    <property type="entry name" value="RNaseH-like_sf"/>
</dbReference>
<dbReference type="InterPro" id="IPR050900">
    <property type="entry name" value="Transposase_IS3/IS150/IS904"/>
</dbReference>
<evidence type="ECO:0000313" key="2">
    <source>
        <dbReference type="EMBL" id="SFV57299.1"/>
    </source>
</evidence>
<sequence>MAVVIDLYSRSIVGYAIEEHMEASLVCKALIDAHNKRGYFNFNAIFHSDRGSQYASKKFRKLLKSLHMRQSMSSKGHCYDNAACESFFATMKTEISIETKHHTKKEVLVSVIDYINFYNTQRLHSYNNYATPLMVELKWWQNRLKQSV</sequence>
<accession>A0A1W1BUT6</accession>
<dbReference type="Pfam" id="PF00665">
    <property type="entry name" value="rve"/>
    <property type="match status" value="1"/>
</dbReference>
<dbReference type="Pfam" id="PF13333">
    <property type="entry name" value="rve_2"/>
    <property type="match status" value="1"/>
</dbReference>
<evidence type="ECO:0000259" key="1">
    <source>
        <dbReference type="PROSITE" id="PS50994"/>
    </source>
</evidence>
<reference evidence="2" key="1">
    <citation type="submission" date="2016-10" db="EMBL/GenBank/DDBJ databases">
        <authorList>
            <person name="de Groot N.N."/>
        </authorList>
    </citation>
    <scope>NUCLEOTIDE SEQUENCE</scope>
</reference>
<dbReference type="PANTHER" id="PTHR46889">
    <property type="entry name" value="TRANSPOSASE INSF FOR INSERTION SEQUENCE IS3B-RELATED"/>
    <property type="match status" value="1"/>
</dbReference>
<dbReference type="AlphaFoldDB" id="A0A1W1BUT6"/>
<dbReference type="InterPro" id="IPR048020">
    <property type="entry name" value="Transpos_IS3"/>
</dbReference>
<dbReference type="SUPFAM" id="SSF53098">
    <property type="entry name" value="Ribonuclease H-like"/>
    <property type="match status" value="1"/>
</dbReference>
<dbReference type="PROSITE" id="PS50994">
    <property type="entry name" value="INTEGRASE"/>
    <property type="match status" value="1"/>
</dbReference>
<dbReference type="GO" id="GO:0015074">
    <property type="term" value="P:DNA integration"/>
    <property type="evidence" value="ECO:0007669"/>
    <property type="project" value="InterPro"/>
</dbReference>
<dbReference type="NCBIfam" id="NF033516">
    <property type="entry name" value="transpos_IS3"/>
    <property type="match status" value="1"/>
</dbReference>
<protein>
    <submittedName>
        <fullName evidence="2">Mobile element protein</fullName>
    </submittedName>
</protein>
<organism evidence="2">
    <name type="scientific">hydrothermal vent metagenome</name>
    <dbReference type="NCBI Taxonomy" id="652676"/>
    <lineage>
        <taxon>unclassified sequences</taxon>
        <taxon>metagenomes</taxon>
        <taxon>ecological metagenomes</taxon>
    </lineage>
</organism>
<dbReference type="InterPro" id="IPR036397">
    <property type="entry name" value="RNaseH_sf"/>
</dbReference>
<dbReference type="Gene3D" id="3.30.420.10">
    <property type="entry name" value="Ribonuclease H-like superfamily/Ribonuclease H"/>
    <property type="match status" value="1"/>
</dbReference>
<gene>
    <name evidence="2" type="ORF">MNB_SM-7-509</name>
</gene>
<dbReference type="PANTHER" id="PTHR46889:SF4">
    <property type="entry name" value="TRANSPOSASE INSO FOR INSERTION SEQUENCE ELEMENT IS911B-RELATED"/>
    <property type="match status" value="1"/>
</dbReference>